<proteinExistence type="predicted"/>
<sequence>MAKLKPCGTWAAYKRHLRAGEQPCGPCRQAARNQKNDRNEARRRARQQAGYEPDRDKPAIGHLRPVEDDELADLTLDPLQVALQDLRQIQAYMLAPDPLIPTHFTNLSRRREELIDRVIGLRGNDEAEGGDVLDDLAARRAHRGAATAD</sequence>
<comment type="caution">
    <text evidence="2">The sequence shown here is derived from an EMBL/GenBank/DDBJ whole genome shotgun (WGS) entry which is preliminary data.</text>
</comment>
<gene>
    <name evidence="2" type="ORF">ACFFN1_13770</name>
</gene>
<keyword evidence="3" id="KW-1185">Reference proteome</keyword>
<evidence type="ECO:0000256" key="1">
    <source>
        <dbReference type="SAM" id="MobiDB-lite"/>
    </source>
</evidence>
<protein>
    <recommendedName>
        <fullName evidence="4">Terminase small subunit</fullName>
    </recommendedName>
</protein>
<evidence type="ECO:0008006" key="4">
    <source>
        <dbReference type="Google" id="ProtNLM"/>
    </source>
</evidence>
<feature type="region of interest" description="Disordered" evidence="1">
    <location>
        <begin position="21"/>
        <end position="64"/>
    </location>
</feature>
<dbReference type="Proteomes" id="UP001589707">
    <property type="component" value="Unassembled WGS sequence"/>
</dbReference>
<evidence type="ECO:0000313" key="3">
    <source>
        <dbReference type="Proteomes" id="UP001589707"/>
    </source>
</evidence>
<name>A0ABV5X4T9_9MICO</name>
<accession>A0ABV5X4T9</accession>
<dbReference type="EMBL" id="JBHMAU010000107">
    <property type="protein sequence ID" value="MFB9777448.1"/>
    <property type="molecule type" value="Genomic_DNA"/>
</dbReference>
<organism evidence="2 3">
    <name type="scientific">Brevibacterium otitidis</name>
    <dbReference type="NCBI Taxonomy" id="53364"/>
    <lineage>
        <taxon>Bacteria</taxon>
        <taxon>Bacillati</taxon>
        <taxon>Actinomycetota</taxon>
        <taxon>Actinomycetes</taxon>
        <taxon>Micrococcales</taxon>
        <taxon>Brevibacteriaceae</taxon>
        <taxon>Brevibacterium</taxon>
    </lineage>
</organism>
<dbReference type="RefSeq" id="WP_376841406.1">
    <property type="nucleotide sequence ID" value="NZ_JBHMAU010000107.1"/>
</dbReference>
<evidence type="ECO:0000313" key="2">
    <source>
        <dbReference type="EMBL" id="MFB9777448.1"/>
    </source>
</evidence>
<reference evidence="2 3" key="1">
    <citation type="submission" date="2024-09" db="EMBL/GenBank/DDBJ databases">
        <authorList>
            <person name="Sun Q."/>
            <person name="Mori K."/>
        </authorList>
    </citation>
    <scope>NUCLEOTIDE SEQUENCE [LARGE SCALE GENOMIC DNA]</scope>
    <source>
        <strain evidence="2 3">JCM 11683</strain>
    </source>
</reference>